<feature type="transmembrane region" description="Helical" evidence="6">
    <location>
        <begin position="284"/>
        <end position="305"/>
    </location>
</feature>
<dbReference type="GO" id="GO:0055062">
    <property type="term" value="P:phosphate ion homeostasis"/>
    <property type="evidence" value="ECO:0007669"/>
    <property type="project" value="TreeGrafter"/>
</dbReference>
<gene>
    <name evidence="8" type="ORF">KP509_20G074600</name>
</gene>
<dbReference type="Proteomes" id="UP000825935">
    <property type="component" value="Chromosome 20"/>
</dbReference>
<feature type="transmembrane region" description="Helical" evidence="6">
    <location>
        <begin position="466"/>
        <end position="486"/>
    </location>
</feature>
<feature type="compositionally biased region" description="Basic and acidic residues" evidence="5">
    <location>
        <begin position="343"/>
        <end position="357"/>
    </location>
</feature>
<name>A0A8T2SJQ9_CERRI</name>
<dbReference type="GO" id="GO:0016020">
    <property type="term" value="C:membrane"/>
    <property type="evidence" value="ECO:0007669"/>
    <property type="project" value="UniProtKB-SubCell"/>
</dbReference>
<evidence type="ECO:0000256" key="2">
    <source>
        <dbReference type="ARBA" id="ARBA00022692"/>
    </source>
</evidence>
<dbReference type="PANTHER" id="PTHR43184">
    <property type="entry name" value="MAJOR FACILITATOR SUPERFAMILY TRANSPORTER 16, ISOFORM B"/>
    <property type="match status" value="1"/>
</dbReference>
<dbReference type="InterPro" id="IPR011701">
    <property type="entry name" value="MFS"/>
</dbReference>
<feature type="transmembrane region" description="Helical" evidence="6">
    <location>
        <begin position="182"/>
        <end position="204"/>
    </location>
</feature>
<dbReference type="SUPFAM" id="SSF103473">
    <property type="entry name" value="MFS general substrate transporter"/>
    <property type="match status" value="1"/>
</dbReference>
<dbReference type="FunFam" id="1.20.1250.20:FF:000050">
    <property type="entry name" value="glucose-6-phosphate exchanger SLC37A2 isoform X1"/>
    <property type="match status" value="1"/>
</dbReference>
<evidence type="ECO:0000256" key="3">
    <source>
        <dbReference type="ARBA" id="ARBA00022989"/>
    </source>
</evidence>
<keyword evidence="2 6" id="KW-0812">Transmembrane</keyword>
<evidence type="ECO:0000256" key="4">
    <source>
        <dbReference type="ARBA" id="ARBA00023136"/>
    </source>
</evidence>
<evidence type="ECO:0000313" key="9">
    <source>
        <dbReference type="Proteomes" id="UP000825935"/>
    </source>
</evidence>
<dbReference type="OrthoDB" id="3639251at2759"/>
<dbReference type="Pfam" id="PF07690">
    <property type="entry name" value="MFS_1"/>
    <property type="match status" value="1"/>
</dbReference>
<dbReference type="InterPro" id="IPR020846">
    <property type="entry name" value="MFS_dom"/>
</dbReference>
<feature type="transmembrane region" description="Helical" evidence="6">
    <location>
        <begin position="216"/>
        <end position="238"/>
    </location>
</feature>
<dbReference type="EMBL" id="CM035425">
    <property type="protein sequence ID" value="KAH7332194.1"/>
    <property type="molecule type" value="Genomic_DNA"/>
</dbReference>
<accession>A0A8T2SJQ9</accession>
<evidence type="ECO:0000256" key="1">
    <source>
        <dbReference type="ARBA" id="ARBA00004141"/>
    </source>
</evidence>
<dbReference type="EMBL" id="CM035425">
    <property type="protein sequence ID" value="KAH7332193.1"/>
    <property type="molecule type" value="Genomic_DNA"/>
</dbReference>
<evidence type="ECO:0000313" key="8">
    <source>
        <dbReference type="EMBL" id="KAH7332194.1"/>
    </source>
</evidence>
<dbReference type="PANTHER" id="PTHR43184:SF12">
    <property type="entry name" value="SUGAR PHOSPHATE EXCHANGER 3"/>
    <property type="match status" value="1"/>
</dbReference>
<feature type="transmembrane region" description="Helical" evidence="6">
    <location>
        <begin position="311"/>
        <end position="331"/>
    </location>
</feature>
<dbReference type="OMA" id="GTLMWGY"/>
<comment type="subcellular location">
    <subcellularLocation>
        <location evidence="1">Membrane</location>
        <topology evidence="1">Multi-pass membrane protein</topology>
    </subcellularLocation>
</comment>
<dbReference type="AlphaFoldDB" id="A0A8T2SJQ9"/>
<feature type="transmembrane region" description="Helical" evidence="6">
    <location>
        <begin position="397"/>
        <end position="418"/>
    </location>
</feature>
<dbReference type="Gene3D" id="1.20.1250.20">
    <property type="entry name" value="MFS general substrate transporter like domains"/>
    <property type="match status" value="2"/>
</dbReference>
<feature type="transmembrane region" description="Helical" evidence="6">
    <location>
        <begin position="532"/>
        <end position="554"/>
    </location>
</feature>
<proteinExistence type="predicted"/>
<dbReference type="InterPro" id="IPR036259">
    <property type="entry name" value="MFS_trans_sf"/>
</dbReference>
<protein>
    <recommendedName>
        <fullName evidence="7">Major facilitator superfamily (MFS) profile domain-containing protein</fullName>
    </recommendedName>
</protein>
<feature type="domain" description="Major facilitator superfamily (MFS) profile" evidence="7">
    <location>
        <begin position="121"/>
        <end position="590"/>
    </location>
</feature>
<keyword evidence="3 6" id="KW-1133">Transmembrane helix</keyword>
<feature type="transmembrane region" description="Helical" evidence="6">
    <location>
        <begin position="566"/>
        <end position="586"/>
    </location>
</feature>
<feature type="transmembrane region" description="Helical" evidence="6">
    <location>
        <begin position="438"/>
        <end position="459"/>
    </location>
</feature>
<reference evidence="8" key="1">
    <citation type="submission" date="2021-08" db="EMBL/GenBank/DDBJ databases">
        <title>WGS assembly of Ceratopteris richardii.</title>
        <authorList>
            <person name="Marchant D.B."/>
            <person name="Chen G."/>
            <person name="Jenkins J."/>
            <person name="Shu S."/>
            <person name="Leebens-Mack J."/>
            <person name="Grimwood J."/>
            <person name="Schmutz J."/>
            <person name="Soltis P."/>
            <person name="Soltis D."/>
            <person name="Chen Z.-H."/>
        </authorList>
    </citation>
    <scope>NUCLEOTIDE SEQUENCE</scope>
    <source>
        <strain evidence="8">Whitten #5841</strain>
        <tissue evidence="8">Leaf</tissue>
    </source>
</reference>
<keyword evidence="4 6" id="KW-0472">Membrane</keyword>
<keyword evidence="9" id="KW-1185">Reference proteome</keyword>
<feature type="transmembrane region" description="Helical" evidence="6">
    <location>
        <begin position="492"/>
        <end position="512"/>
    </location>
</feature>
<comment type="caution">
    <text evidence="8">The sequence shown here is derived from an EMBL/GenBank/DDBJ whole genome shotgun (WGS) entry which is preliminary data.</text>
</comment>
<evidence type="ECO:0000259" key="7">
    <source>
        <dbReference type="PROSITE" id="PS50850"/>
    </source>
</evidence>
<dbReference type="GO" id="GO:0022857">
    <property type="term" value="F:transmembrane transporter activity"/>
    <property type="evidence" value="ECO:0007669"/>
    <property type="project" value="InterPro"/>
</dbReference>
<feature type="region of interest" description="Disordered" evidence="5">
    <location>
        <begin position="342"/>
        <end position="380"/>
    </location>
</feature>
<dbReference type="PROSITE" id="PS50850">
    <property type="entry name" value="MFS"/>
    <property type="match status" value="1"/>
</dbReference>
<organism evidence="8 9">
    <name type="scientific">Ceratopteris richardii</name>
    <name type="common">Triangle waterfern</name>
    <dbReference type="NCBI Taxonomy" id="49495"/>
    <lineage>
        <taxon>Eukaryota</taxon>
        <taxon>Viridiplantae</taxon>
        <taxon>Streptophyta</taxon>
        <taxon>Embryophyta</taxon>
        <taxon>Tracheophyta</taxon>
        <taxon>Polypodiopsida</taxon>
        <taxon>Polypodiidae</taxon>
        <taxon>Polypodiales</taxon>
        <taxon>Pteridineae</taxon>
        <taxon>Pteridaceae</taxon>
        <taxon>Parkerioideae</taxon>
        <taxon>Ceratopteris</taxon>
    </lineage>
</organism>
<evidence type="ECO:0000256" key="6">
    <source>
        <dbReference type="SAM" id="Phobius"/>
    </source>
</evidence>
<feature type="transmembrane region" description="Helical" evidence="6">
    <location>
        <begin position="244"/>
        <end position="272"/>
    </location>
</feature>
<evidence type="ECO:0000256" key="5">
    <source>
        <dbReference type="SAM" id="MobiDB-lite"/>
    </source>
</evidence>
<sequence>MGCVSFSRSAIPPGISLLRRVRGKHFSFDGYRSSVLVLTFIAYMLYHASRKPASIVKDVLQSDDQGLHNHLLPLLHSDHRSHGCGNSISCPSIHDVQPSEDRKASQTFDKDRSISVNHPTILFMREEASFYADDSTQIMSFSEKNGTLAAISPATEDAAHFRGPPGFAAVPLRGWMPFNSSAGTALLGEVDVAFLASYAIGMYFAGHLGDRLCNRWFLTVGMIGSGICVLLFGMAYWWNIHWLGYFLIVQIIAGFFQATGWPSVVTVVARWFGKRKRGLVMGIWNAHTSVGNILGSLVCSAMLMYGWGWAFILPGISIAIGGFLIFMFLVVDPEIVGFSSPHEGSERGSVKPSHSLEDQTVDSEQGLKSEPLLSNGEDSDSSSDAVGFLRAWTIPGVAPFALCLFFTKLVAYTFLYWLPFYIRHTEIQGRYLSDSTSGNLSTIFDVGGVFGGILAGHLSDRMRARAITAASFMYLSIPALLIYNLFGSLSLWLNIILMFVVGMFVNGPYALITTAVSADLGTHKSLKGNSKALATVTAIIDGTGSVGAAVGPLLTGYISQSGWKSVFYMLMISALFAGLLLSKLVIAEVRDLMSRAKARSGVTR</sequence>